<feature type="region of interest" description="Disordered" evidence="1">
    <location>
        <begin position="26"/>
        <end position="45"/>
    </location>
</feature>
<dbReference type="AlphaFoldDB" id="A0A0A9EQ19"/>
<protein>
    <submittedName>
        <fullName evidence="3">Uncharacterized protein</fullName>
    </submittedName>
</protein>
<evidence type="ECO:0000256" key="1">
    <source>
        <dbReference type="SAM" id="MobiDB-lite"/>
    </source>
</evidence>
<reference evidence="3" key="2">
    <citation type="journal article" date="2015" name="Data Brief">
        <title>Shoot transcriptome of the giant reed, Arundo donax.</title>
        <authorList>
            <person name="Barrero R.A."/>
            <person name="Guerrero F.D."/>
            <person name="Moolhuijzen P."/>
            <person name="Goolsby J.A."/>
            <person name="Tidwell J."/>
            <person name="Bellgard S.E."/>
            <person name="Bellgard M.I."/>
        </authorList>
    </citation>
    <scope>NUCLEOTIDE SEQUENCE</scope>
    <source>
        <tissue evidence="3">Shoot tissue taken approximately 20 cm above the soil surface</tissue>
    </source>
</reference>
<name>A0A0A9EQ19_ARUDO</name>
<dbReference type="EMBL" id="GBRH01195031">
    <property type="protein sequence ID" value="JAE02865.1"/>
    <property type="molecule type" value="Transcribed_RNA"/>
</dbReference>
<keyword evidence="2" id="KW-0732">Signal</keyword>
<evidence type="ECO:0000313" key="3">
    <source>
        <dbReference type="EMBL" id="JAE02865.1"/>
    </source>
</evidence>
<organism evidence="3">
    <name type="scientific">Arundo donax</name>
    <name type="common">Giant reed</name>
    <name type="synonym">Donax arundinaceus</name>
    <dbReference type="NCBI Taxonomy" id="35708"/>
    <lineage>
        <taxon>Eukaryota</taxon>
        <taxon>Viridiplantae</taxon>
        <taxon>Streptophyta</taxon>
        <taxon>Embryophyta</taxon>
        <taxon>Tracheophyta</taxon>
        <taxon>Spermatophyta</taxon>
        <taxon>Magnoliopsida</taxon>
        <taxon>Liliopsida</taxon>
        <taxon>Poales</taxon>
        <taxon>Poaceae</taxon>
        <taxon>PACMAD clade</taxon>
        <taxon>Arundinoideae</taxon>
        <taxon>Arundineae</taxon>
        <taxon>Arundo</taxon>
    </lineage>
</organism>
<feature type="signal peptide" evidence="2">
    <location>
        <begin position="1"/>
        <end position="30"/>
    </location>
</feature>
<sequence>MAALLPPCPTCRLWLIASMWCLLPPQKSQASPSGRGIGHNLRPSR</sequence>
<feature type="chain" id="PRO_5002061961" evidence="2">
    <location>
        <begin position="31"/>
        <end position="45"/>
    </location>
</feature>
<accession>A0A0A9EQ19</accession>
<proteinExistence type="predicted"/>
<reference evidence="3" key="1">
    <citation type="submission" date="2014-09" db="EMBL/GenBank/DDBJ databases">
        <authorList>
            <person name="Magalhaes I.L.F."/>
            <person name="Oliveira U."/>
            <person name="Santos F.R."/>
            <person name="Vidigal T.H.D.A."/>
            <person name="Brescovit A.D."/>
            <person name="Santos A.J."/>
        </authorList>
    </citation>
    <scope>NUCLEOTIDE SEQUENCE</scope>
    <source>
        <tissue evidence="3">Shoot tissue taken approximately 20 cm above the soil surface</tissue>
    </source>
</reference>
<evidence type="ECO:0000256" key="2">
    <source>
        <dbReference type="SAM" id="SignalP"/>
    </source>
</evidence>